<keyword evidence="4" id="KW-1185">Reference proteome</keyword>
<dbReference type="EMBL" id="JABBGJ010000031">
    <property type="protein sequence ID" value="NMM01560.1"/>
    <property type="molecule type" value="Genomic_DNA"/>
</dbReference>
<feature type="compositionally biased region" description="Polar residues" evidence="1">
    <location>
        <begin position="136"/>
        <end position="163"/>
    </location>
</feature>
<sequence>MFQTLEALVRAISKLNLTLRMDGDQMVVVVVPMGEGKDAALRQPLIITGLPNELDEGFVAAVQSYSAAHRSLSEQVEATTAILQEAEKSQAGKGQKALQKKSTPALPAPSKSKPGPDDSDEDEDDDSGTLGDVGGTQVTDSNATATSPVPDASQGTDLQSLLI</sequence>
<dbReference type="Proteomes" id="UP000544134">
    <property type="component" value="Unassembled WGS sequence"/>
</dbReference>
<proteinExistence type="predicted"/>
<feature type="compositionally biased region" description="Acidic residues" evidence="1">
    <location>
        <begin position="117"/>
        <end position="127"/>
    </location>
</feature>
<name>A0A848IJU6_9BURK</name>
<dbReference type="Pfam" id="PF19556">
    <property type="entry name" value="PRTRC_E"/>
    <property type="match status" value="1"/>
</dbReference>
<feature type="domain" description="ParB-related ThiF-related cassette protein E" evidence="2">
    <location>
        <begin position="2"/>
        <end position="101"/>
    </location>
</feature>
<dbReference type="AlphaFoldDB" id="A0A848IJU6"/>
<accession>A0A848IJU6</accession>
<comment type="caution">
    <text evidence="3">The sequence shown here is derived from an EMBL/GenBank/DDBJ whole genome shotgun (WGS) entry which is preliminary data.</text>
</comment>
<dbReference type="InterPro" id="IPR022273">
    <property type="entry name" value="PRTRC_protein-E"/>
</dbReference>
<evidence type="ECO:0000313" key="3">
    <source>
        <dbReference type="EMBL" id="NMM01560.1"/>
    </source>
</evidence>
<evidence type="ECO:0000313" key="4">
    <source>
        <dbReference type="Proteomes" id="UP000544134"/>
    </source>
</evidence>
<evidence type="ECO:0000259" key="2">
    <source>
        <dbReference type="Pfam" id="PF19556"/>
    </source>
</evidence>
<protein>
    <submittedName>
        <fullName evidence="3">PRTRC system protein E</fullName>
    </submittedName>
</protein>
<evidence type="ECO:0000256" key="1">
    <source>
        <dbReference type="SAM" id="MobiDB-lite"/>
    </source>
</evidence>
<gene>
    <name evidence="3" type="ORF">HHL24_26930</name>
</gene>
<reference evidence="3 4" key="1">
    <citation type="submission" date="2020-04" db="EMBL/GenBank/DDBJ databases">
        <title>Paraburkholderia sp. RP-4-7 isolated from soil.</title>
        <authorList>
            <person name="Dahal R.H."/>
        </authorList>
    </citation>
    <scope>NUCLEOTIDE SEQUENCE [LARGE SCALE GENOMIC DNA]</scope>
    <source>
        <strain evidence="3 4">RP-4-7</strain>
    </source>
</reference>
<feature type="region of interest" description="Disordered" evidence="1">
    <location>
        <begin position="87"/>
        <end position="163"/>
    </location>
</feature>
<organism evidence="3 4">
    <name type="scientific">Paraburkholderia polaris</name>
    <dbReference type="NCBI Taxonomy" id="2728848"/>
    <lineage>
        <taxon>Bacteria</taxon>
        <taxon>Pseudomonadati</taxon>
        <taxon>Pseudomonadota</taxon>
        <taxon>Betaproteobacteria</taxon>
        <taxon>Burkholderiales</taxon>
        <taxon>Burkholderiaceae</taxon>
        <taxon>Paraburkholderia</taxon>
    </lineage>
</organism>
<dbReference type="RefSeq" id="WP_169488388.1">
    <property type="nucleotide sequence ID" value="NZ_JABBGJ010000031.1"/>
</dbReference>
<dbReference type="NCBIfam" id="TIGR03741">
    <property type="entry name" value="PRTRC_E"/>
    <property type="match status" value="1"/>
</dbReference>
<feature type="compositionally biased region" description="Low complexity" evidence="1">
    <location>
        <begin position="91"/>
        <end position="102"/>
    </location>
</feature>